<comment type="cofactor">
    <cofactor evidence="1">
        <name>Mn(2+)</name>
        <dbReference type="ChEBI" id="CHEBI:29035"/>
    </cofactor>
    <text evidence="1">The Mn(2+) ion enhances activity.</text>
</comment>
<dbReference type="EMBL" id="JANIID010000011">
    <property type="protein sequence ID" value="MCQ8771110.1"/>
    <property type="molecule type" value="Genomic_DNA"/>
</dbReference>
<comment type="caution">
    <text evidence="3">The sequence shown here is derived from an EMBL/GenBank/DDBJ whole genome shotgun (WGS) entry which is preliminary data.</text>
</comment>
<evidence type="ECO:0000313" key="4">
    <source>
        <dbReference type="Proteomes" id="UP001142374"/>
    </source>
</evidence>
<dbReference type="PIRSF" id="PIRSF005962">
    <property type="entry name" value="Pept_M20D_amidohydro"/>
    <property type="match status" value="1"/>
</dbReference>
<feature type="domain" description="Peptidase M20 dimerisation" evidence="2">
    <location>
        <begin position="194"/>
        <end position="293"/>
    </location>
</feature>
<sequence length="421" mass="43115">MSISISMSASASASVLPRDLLEAVTTLYLDLHAHPELSGEESRTAACFADWLTRAGYRVTAGVGGHGVVGLLENGEGPLVVVRAELDALPVQERTGLPYASRVSTPVPVMHACGHDLHLAAAAGAASVLAADRRLWRGTVMVVGQPAEETLSGAQAMLDDGLHDRFGRPDAVLAQHAAPLPAGMVAHGTGPMTAGSVSLDVVVHGRGGHVATPHLAVDPVVTAAAVVVRLQTMVAAETAPAEQVVLTVGRLQAGTRGNVIPDRAELGLTVRGFSGAALDRVVTAVHRIVRAECDASGCPVPPEISVVSRSPVNRPDPQLTAAIRDAHAAAFGEARVTGWPPSMATEDFPLLAPDGVPTAYWMLGTAGPRQWAAAPGTTAAEKLAGLPPNHSPLFAPSPRLALPTGITAMVTAARAALGSPS</sequence>
<dbReference type="PANTHER" id="PTHR11014">
    <property type="entry name" value="PEPTIDASE M20 FAMILY MEMBER"/>
    <property type="match status" value="1"/>
</dbReference>
<keyword evidence="1" id="KW-0479">Metal-binding</keyword>
<feature type="binding site" evidence="1">
    <location>
        <position position="176"/>
    </location>
    <ligand>
        <name>Mn(2+)</name>
        <dbReference type="ChEBI" id="CHEBI:29035"/>
        <label>2</label>
    </ligand>
</feature>
<gene>
    <name evidence="3" type="ORF">NQU55_15240</name>
</gene>
<dbReference type="Proteomes" id="UP001142374">
    <property type="component" value="Unassembled WGS sequence"/>
</dbReference>
<dbReference type="RefSeq" id="WP_168093025.1">
    <property type="nucleotide sequence ID" value="NZ_JAATER010000113.1"/>
</dbReference>
<dbReference type="InterPro" id="IPR017439">
    <property type="entry name" value="Amidohydrolase"/>
</dbReference>
<protein>
    <submittedName>
        <fullName evidence="3">Amidohydrolase</fullName>
    </submittedName>
</protein>
<name>A0A9X2LJQ2_9ACTN</name>
<dbReference type="Gene3D" id="3.30.70.360">
    <property type="match status" value="1"/>
</dbReference>
<dbReference type="InterPro" id="IPR011650">
    <property type="entry name" value="Peptidase_M20_dimer"/>
</dbReference>
<evidence type="ECO:0000256" key="1">
    <source>
        <dbReference type="PIRSR" id="PIRSR005962-1"/>
    </source>
</evidence>
<dbReference type="InterPro" id="IPR036264">
    <property type="entry name" value="Bact_exopeptidase_dim_dom"/>
</dbReference>
<proteinExistence type="predicted"/>
<evidence type="ECO:0000259" key="2">
    <source>
        <dbReference type="Pfam" id="PF07687"/>
    </source>
</evidence>
<keyword evidence="4" id="KW-1185">Reference proteome</keyword>
<accession>A0A9X2LJQ2</accession>
<feature type="binding site" evidence="1">
    <location>
        <position position="115"/>
    </location>
    <ligand>
        <name>Mn(2+)</name>
        <dbReference type="ChEBI" id="CHEBI:29035"/>
        <label>2</label>
    </ligand>
</feature>
<dbReference type="GO" id="GO:0016787">
    <property type="term" value="F:hydrolase activity"/>
    <property type="evidence" value="ECO:0007669"/>
    <property type="project" value="InterPro"/>
</dbReference>
<reference evidence="3" key="1">
    <citation type="submission" date="2022-06" db="EMBL/GenBank/DDBJ databases">
        <title>WGS of actinobacteria.</title>
        <authorList>
            <person name="Thawai C."/>
        </authorList>
    </citation>
    <scope>NUCLEOTIDE SEQUENCE</scope>
    <source>
        <strain evidence="3">AA8</strain>
    </source>
</reference>
<feature type="binding site" evidence="1">
    <location>
        <position position="149"/>
    </location>
    <ligand>
        <name>Mn(2+)</name>
        <dbReference type="ChEBI" id="CHEBI:29035"/>
        <label>2</label>
    </ligand>
</feature>
<feature type="binding site" evidence="1">
    <location>
        <position position="113"/>
    </location>
    <ligand>
        <name>Mn(2+)</name>
        <dbReference type="ChEBI" id="CHEBI:29035"/>
        <label>2</label>
    </ligand>
</feature>
<dbReference type="AlphaFoldDB" id="A0A9X2LJQ2"/>
<dbReference type="Pfam" id="PF01546">
    <property type="entry name" value="Peptidase_M20"/>
    <property type="match status" value="1"/>
</dbReference>
<dbReference type="Gene3D" id="3.40.630.10">
    <property type="entry name" value="Zn peptidases"/>
    <property type="match status" value="1"/>
</dbReference>
<dbReference type="GO" id="GO:0046872">
    <property type="term" value="F:metal ion binding"/>
    <property type="evidence" value="ECO:0007669"/>
    <property type="project" value="UniProtKB-KW"/>
</dbReference>
<dbReference type="NCBIfam" id="TIGR01891">
    <property type="entry name" value="amidohydrolases"/>
    <property type="match status" value="1"/>
</dbReference>
<dbReference type="InterPro" id="IPR002933">
    <property type="entry name" value="Peptidase_M20"/>
</dbReference>
<organism evidence="3 4">
    <name type="scientific">Streptomyces telluris</name>
    <dbReference type="NCBI Taxonomy" id="2720021"/>
    <lineage>
        <taxon>Bacteria</taxon>
        <taxon>Bacillati</taxon>
        <taxon>Actinomycetota</taxon>
        <taxon>Actinomycetes</taxon>
        <taxon>Kitasatosporales</taxon>
        <taxon>Streptomycetaceae</taxon>
        <taxon>Streptomyces</taxon>
    </lineage>
</organism>
<evidence type="ECO:0000313" key="3">
    <source>
        <dbReference type="EMBL" id="MCQ8771110.1"/>
    </source>
</evidence>
<keyword evidence="1" id="KW-0464">Manganese</keyword>
<dbReference type="SUPFAM" id="SSF53187">
    <property type="entry name" value="Zn-dependent exopeptidases"/>
    <property type="match status" value="1"/>
</dbReference>
<dbReference type="SUPFAM" id="SSF55031">
    <property type="entry name" value="Bacterial exopeptidase dimerisation domain"/>
    <property type="match status" value="1"/>
</dbReference>
<dbReference type="Pfam" id="PF07687">
    <property type="entry name" value="M20_dimer"/>
    <property type="match status" value="1"/>
</dbReference>
<dbReference type="PANTHER" id="PTHR11014:SF63">
    <property type="entry name" value="METALLOPEPTIDASE, PUTATIVE (AFU_ORTHOLOGUE AFUA_6G09600)-RELATED"/>
    <property type="match status" value="1"/>
</dbReference>